<evidence type="ECO:0000313" key="2">
    <source>
        <dbReference type="EMBL" id="TWV97471.1"/>
    </source>
</evidence>
<keyword evidence="1" id="KW-0812">Transmembrane</keyword>
<name>A0A5C6LMW3_9BACT</name>
<organism evidence="2 3">
    <name type="scientific">Chitinophaga pinensis</name>
    <dbReference type="NCBI Taxonomy" id="79329"/>
    <lineage>
        <taxon>Bacteria</taxon>
        <taxon>Pseudomonadati</taxon>
        <taxon>Bacteroidota</taxon>
        <taxon>Chitinophagia</taxon>
        <taxon>Chitinophagales</taxon>
        <taxon>Chitinophagaceae</taxon>
        <taxon>Chitinophaga</taxon>
    </lineage>
</organism>
<keyword evidence="3" id="KW-1185">Reference proteome</keyword>
<dbReference type="InterPro" id="IPR032774">
    <property type="entry name" value="WG_beta_rep"/>
</dbReference>
<comment type="caution">
    <text evidence="2">The sequence shown here is derived from an EMBL/GenBank/DDBJ whole genome shotgun (WGS) entry which is preliminary data.</text>
</comment>
<dbReference type="OrthoDB" id="679755at2"/>
<feature type="transmembrane region" description="Helical" evidence="1">
    <location>
        <begin position="39"/>
        <end position="56"/>
    </location>
</feature>
<sequence>MSPGCNRQENVITPLIFNNKKIQYSKTTDEIIMNRKMRIVYALLLLLIISGHQSSAQDRRLFLIQEGGKYGFINREGKMIIPPKFHVARNFSEGLAAVREGEYYGYIDTTGTFIIPARFAYAKGFNKGIAQVYIDGRPFYIDRNGNKLFDDYYDYLAPVGNNRALVTTMISMHGLIDMQGKILTDLRYRSISDFNNGYAVAERHDEQYPFLIDTLGQRVTLPYHYRWIQDIGNGYYLLTGPDSIRLIGPDLRTRFVKEKTALGNPYFGGKLQEGLLVAQLTKQGLSPKDKINYQGYLDTCGHLLIAIPGQKTVIDKNFNGFRLILANTSRDTVEFPVYEGSLEMELQALTPQHEWMTIEKNTLFDLMLSCGNSFWNVPLTPQQYWRFDSPVYEGVFKTKLRFVIADVLVNHKGKTCRDTIYSNEFEGSINPAQIVNPYASQKDLLMPAHLMKELVYPKN</sequence>
<dbReference type="PANTHER" id="PTHR37841">
    <property type="entry name" value="GLR2918 PROTEIN"/>
    <property type="match status" value="1"/>
</dbReference>
<evidence type="ECO:0000313" key="3">
    <source>
        <dbReference type="Proteomes" id="UP000318815"/>
    </source>
</evidence>
<accession>A0A5C6LMW3</accession>
<keyword evidence="1" id="KW-1133">Transmembrane helix</keyword>
<dbReference type="EMBL" id="VOHS01000028">
    <property type="protein sequence ID" value="TWV97471.1"/>
    <property type="molecule type" value="Genomic_DNA"/>
</dbReference>
<dbReference type="Proteomes" id="UP000318815">
    <property type="component" value="Unassembled WGS sequence"/>
</dbReference>
<gene>
    <name evidence="2" type="ORF">FEF09_21725</name>
</gene>
<dbReference type="AlphaFoldDB" id="A0A5C6LMW3"/>
<keyword evidence="1" id="KW-0472">Membrane</keyword>
<dbReference type="SUPFAM" id="SSF69360">
    <property type="entry name" value="Cell wall binding repeat"/>
    <property type="match status" value="1"/>
</dbReference>
<dbReference type="PANTHER" id="PTHR37841:SF1">
    <property type="entry name" value="DUF3298 DOMAIN-CONTAINING PROTEIN"/>
    <property type="match status" value="1"/>
</dbReference>
<protein>
    <submittedName>
        <fullName evidence="2">WG repeat-containing protein</fullName>
    </submittedName>
</protein>
<proteinExistence type="predicted"/>
<dbReference type="Pfam" id="PF14903">
    <property type="entry name" value="WG_beta_rep"/>
    <property type="match status" value="2"/>
</dbReference>
<reference evidence="2 3" key="1">
    <citation type="submission" date="2019-08" db="EMBL/GenBank/DDBJ databases">
        <title>Whole genome sequencing of chitin degrading bacteria Chitinophaga pinensis YS16.</title>
        <authorList>
            <person name="Singh R.P."/>
            <person name="Manchanda G."/>
            <person name="Maurya I.K."/>
            <person name="Joshi N.K."/>
            <person name="Srivastava A.K."/>
        </authorList>
    </citation>
    <scope>NUCLEOTIDE SEQUENCE [LARGE SCALE GENOMIC DNA]</scope>
    <source>
        <strain evidence="2 3">YS-16</strain>
    </source>
</reference>
<evidence type="ECO:0000256" key="1">
    <source>
        <dbReference type="SAM" id="Phobius"/>
    </source>
</evidence>